<proteinExistence type="predicted"/>
<dbReference type="GO" id="GO:0005509">
    <property type="term" value="F:calcium ion binding"/>
    <property type="evidence" value="ECO:0007669"/>
    <property type="project" value="InterPro"/>
</dbReference>
<evidence type="ECO:0000256" key="2">
    <source>
        <dbReference type="SAM" id="MobiDB-lite"/>
    </source>
</evidence>
<evidence type="ECO:0000256" key="1">
    <source>
        <dbReference type="ARBA" id="ARBA00022837"/>
    </source>
</evidence>
<keyword evidence="1" id="KW-0106">Calcium</keyword>
<dbReference type="PROSITE" id="PS50222">
    <property type="entry name" value="EF_HAND_2"/>
    <property type="match status" value="1"/>
</dbReference>
<dbReference type="InterPro" id="IPR002048">
    <property type="entry name" value="EF_hand_dom"/>
</dbReference>
<dbReference type="Gene3D" id="1.10.238.10">
    <property type="entry name" value="EF-hand"/>
    <property type="match status" value="1"/>
</dbReference>
<dbReference type="VEuPathDB" id="FungiDB:H257_14561"/>
<organism evidence="4">
    <name type="scientific">Aphanomyces astaci</name>
    <name type="common">Crayfish plague agent</name>
    <dbReference type="NCBI Taxonomy" id="112090"/>
    <lineage>
        <taxon>Eukaryota</taxon>
        <taxon>Sar</taxon>
        <taxon>Stramenopiles</taxon>
        <taxon>Oomycota</taxon>
        <taxon>Saprolegniomycetes</taxon>
        <taxon>Saprolegniales</taxon>
        <taxon>Verrucalvaceae</taxon>
        <taxon>Aphanomyces</taxon>
    </lineage>
</organism>
<gene>
    <name evidence="4" type="ORF">H257_14561</name>
</gene>
<protein>
    <recommendedName>
        <fullName evidence="3">EF-hand domain-containing protein</fullName>
    </recommendedName>
</protein>
<dbReference type="EMBL" id="KI913172">
    <property type="protein sequence ID" value="ETV69703.1"/>
    <property type="molecule type" value="Genomic_DNA"/>
</dbReference>
<dbReference type="OrthoDB" id="160927at2759"/>
<dbReference type="InterPro" id="IPR018247">
    <property type="entry name" value="EF_Hand_1_Ca_BS"/>
</dbReference>
<dbReference type="InterPro" id="IPR011992">
    <property type="entry name" value="EF-hand-dom_pair"/>
</dbReference>
<dbReference type="SUPFAM" id="SSF47473">
    <property type="entry name" value="EF-hand"/>
    <property type="match status" value="1"/>
</dbReference>
<sequence length="174" mass="19528">MGQALTACCPRTPSRSTLDDLDEDKRPMLYRPPQTAAPVLPVEASRMKSPNLHTPFDSTRKSLSPLVPSPPSFFKRLDSYIHVNALRAWDVFAAMDMNNNKRITLEELLDGLHQINFHVSPTDQSDLVEWMHDAVDADGLTFKEFALALKLRSSMASPQRAKPPPSKQRLSKCT</sequence>
<dbReference type="GeneID" id="20816557"/>
<accession>W4FST8</accession>
<dbReference type="RefSeq" id="XP_009840717.1">
    <property type="nucleotide sequence ID" value="XM_009842415.1"/>
</dbReference>
<feature type="region of interest" description="Disordered" evidence="2">
    <location>
        <begin position="1"/>
        <end position="40"/>
    </location>
</feature>
<name>W4FST8_APHAT</name>
<dbReference type="PROSITE" id="PS00018">
    <property type="entry name" value="EF_HAND_1"/>
    <property type="match status" value="1"/>
</dbReference>
<evidence type="ECO:0000313" key="4">
    <source>
        <dbReference type="EMBL" id="ETV69703.1"/>
    </source>
</evidence>
<dbReference type="AlphaFoldDB" id="W4FST8"/>
<feature type="domain" description="EF-hand" evidence="3">
    <location>
        <begin position="83"/>
        <end position="118"/>
    </location>
</feature>
<evidence type="ECO:0000259" key="3">
    <source>
        <dbReference type="PROSITE" id="PS50222"/>
    </source>
</evidence>
<reference evidence="4" key="1">
    <citation type="submission" date="2013-12" db="EMBL/GenBank/DDBJ databases">
        <title>The Genome Sequence of Aphanomyces astaci APO3.</title>
        <authorList>
            <consortium name="The Broad Institute Genomics Platform"/>
            <person name="Russ C."/>
            <person name="Tyler B."/>
            <person name="van West P."/>
            <person name="Dieguez-Uribeondo J."/>
            <person name="Young S.K."/>
            <person name="Zeng Q."/>
            <person name="Gargeya S."/>
            <person name="Fitzgerald M."/>
            <person name="Abouelleil A."/>
            <person name="Alvarado L."/>
            <person name="Chapman S.B."/>
            <person name="Gainer-Dewar J."/>
            <person name="Goldberg J."/>
            <person name="Griggs A."/>
            <person name="Gujja S."/>
            <person name="Hansen M."/>
            <person name="Howarth C."/>
            <person name="Imamovic A."/>
            <person name="Ireland A."/>
            <person name="Larimer J."/>
            <person name="McCowan C."/>
            <person name="Murphy C."/>
            <person name="Pearson M."/>
            <person name="Poon T.W."/>
            <person name="Priest M."/>
            <person name="Roberts A."/>
            <person name="Saif S."/>
            <person name="Shea T."/>
            <person name="Sykes S."/>
            <person name="Wortman J."/>
            <person name="Nusbaum C."/>
            <person name="Birren B."/>
        </authorList>
    </citation>
    <scope>NUCLEOTIDE SEQUENCE [LARGE SCALE GENOMIC DNA]</scope>
    <source>
        <strain evidence="4">APO3</strain>
    </source>
</reference>